<dbReference type="PANTHER" id="PTHR34194">
    <property type="entry name" value="F14J8.16 PROTEIN"/>
    <property type="match status" value="1"/>
</dbReference>
<reference evidence="2" key="1">
    <citation type="submission" date="2016-11" db="EMBL/GenBank/DDBJ databases">
        <title>The genome of Nicotiana attenuata.</title>
        <authorList>
            <person name="Xu S."/>
            <person name="Brockmoeller T."/>
            <person name="Gaquerel E."/>
            <person name="Navarro A."/>
            <person name="Kuhl H."/>
            <person name="Gase K."/>
            <person name="Ling Z."/>
            <person name="Zhou W."/>
            <person name="Kreitzer C."/>
            <person name="Stanke M."/>
            <person name="Tang H."/>
            <person name="Lyons E."/>
            <person name="Pandey P."/>
            <person name="Pandey S.P."/>
            <person name="Timmermann B."/>
            <person name="Baldwin I.T."/>
        </authorList>
    </citation>
    <scope>NUCLEOTIDE SEQUENCE [LARGE SCALE GENOMIC DNA]</scope>
    <source>
        <strain evidence="2">UT</strain>
    </source>
</reference>
<dbReference type="OrthoDB" id="298344at2759"/>
<protein>
    <submittedName>
        <fullName evidence="2">Uncharacterized protein</fullName>
    </submittedName>
</protein>
<dbReference type="STRING" id="49451.A0A1J6J2N6"/>
<proteinExistence type="predicted"/>
<evidence type="ECO:0000256" key="1">
    <source>
        <dbReference type="SAM" id="MobiDB-lite"/>
    </source>
</evidence>
<dbReference type="EMBL" id="MJEQ01037186">
    <property type="protein sequence ID" value="OIT04151.1"/>
    <property type="molecule type" value="Genomic_DNA"/>
</dbReference>
<dbReference type="KEGG" id="nau:109224969"/>
<gene>
    <name evidence="2" type="ORF">A4A49_00320</name>
</gene>
<evidence type="ECO:0000313" key="3">
    <source>
        <dbReference type="Proteomes" id="UP000187609"/>
    </source>
</evidence>
<feature type="compositionally biased region" description="Basic and acidic residues" evidence="1">
    <location>
        <begin position="193"/>
        <end position="211"/>
    </location>
</feature>
<organism evidence="2 3">
    <name type="scientific">Nicotiana attenuata</name>
    <name type="common">Coyote tobacco</name>
    <dbReference type="NCBI Taxonomy" id="49451"/>
    <lineage>
        <taxon>Eukaryota</taxon>
        <taxon>Viridiplantae</taxon>
        <taxon>Streptophyta</taxon>
        <taxon>Embryophyta</taxon>
        <taxon>Tracheophyta</taxon>
        <taxon>Spermatophyta</taxon>
        <taxon>Magnoliopsida</taxon>
        <taxon>eudicotyledons</taxon>
        <taxon>Gunneridae</taxon>
        <taxon>Pentapetalae</taxon>
        <taxon>asterids</taxon>
        <taxon>lamiids</taxon>
        <taxon>Solanales</taxon>
        <taxon>Solanaceae</taxon>
        <taxon>Nicotianoideae</taxon>
        <taxon>Nicotianeae</taxon>
        <taxon>Nicotiana</taxon>
    </lineage>
</organism>
<dbReference type="PANTHER" id="PTHR34194:SF2">
    <property type="entry name" value="F14J8.16 PROTEIN"/>
    <property type="match status" value="1"/>
</dbReference>
<accession>A0A1J6J2N6</accession>
<name>A0A1J6J2N6_NICAT</name>
<sequence>MGRPGLRSCGVSAEYLCEQPKLDISDNIRLVQHISRSQNVDENYAEFLKFLYNYDINSKSYTNEHGNYGSADAVEDEDEDEADPQYKMFLANAKPDGKSYVLKVDSEDGVPVFIKYEKECGCNHGCECLHRKKQKDMEMQKDAADEKNLLSSNKSMGDVDAIFEPVDPISQRKIGIVSRKCSTGKHGASRRQGKSETKIKSGKEKMMEKGSRPVNVTGKEEASDVDEDYRLLMENLQCKNWGLKASLRSGTVIEYEAVEDDVEILYNNGGTLNKINVRSKFRQKVMDLLKKPYNQNEYEELWTDVNAKKPVLKHMDLRNGKVKFYGTQKMGKSYLDHHEDLQKRLKEVDNDNRKKLKILRGFFFWLQNLTNKESFIPWKDAEFLSGVAESS</sequence>
<dbReference type="Proteomes" id="UP000187609">
    <property type="component" value="Unassembled WGS sequence"/>
</dbReference>
<evidence type="ECO:0000313" key="2">
    <source>
        <dbReference type="EMBL" id="OIT04151.1"/>
    </source>
</evidence>
<dbReference type="OMA" id="YREQHIV"/>
<dbReference type="Gramene" id="OIT04151">
    <property type="protein sequence ID" value="OIT04151"/>
    <property type="gene ID" value="A4A49_00320"/>
</dbReference>
<feature type="region of interest" description="Disordered" evidence="1">
    <location>
        <begin position="181"/>
        <end position="220"/>
    </location>
</feature>
<comment type="caution">
    <text evidence="2">The sequence shown here is derived from an EMBL/GenBank/DDBJ whole genome shotgun (WGS) entry which is preliminary data.</text>
</comment>
<keyword evidence="3" id="KW-1185">Reference proteome</keyword>
<dbReference type="AlphaFoldDB" id="A0A1J6J2N6"/>